<reference evidence="1 2" key="1">
    <citation type="submission" date="2020-08" db="EMBL/GenBank/DDBJ databases">
        <authorList>
            <person name="Koutsovoulos G."/>
            <person name="Danchin GJ E."/>
        </authorList>
    </citation>
    <scope>NUCLEOTIDE SEQUENCE [LARGE SCALE GENOMIC DNA]</scope>
</reference>
<dbReference type="EMBL" id="CAJEWN010000381">
    <property type="protein sequence ID" value="CAD2180807.1"/>
    <property type="molecule type" value="Genomic_DNA"/>
</dbReference>
<dbReference type="Proteomes" id="UP000580250">
    <property type="component" value="Unassembled WGS sequence"/>
</dbReference>
<organism evidence="1 2">
    <name type="scientific">Meloidogyne enterolobii</name>
    <name type="common">Root-knot nematode worm</name>
    <name type="synonym">Meloidogyne mayaguensis</name>
    <dbReference type="NCBI Taxonomy" id="390850"/>
    <lineage>
        <taxon>Eukaryota</taxon>
        <taxon>Metazoa</taxon>
        <taxon>Ecdysozoa</taxon>
        <taxon>Nematoda</taxon>
        <taxon>Chromadorea</taxon>
        <taxon>Rhabditida</taxon>
        <taxon>Tylenchina</taxon>
        <taxon>Tylenchomorpha</taxon>
        <taxon>Tylenchoidea</taxon>
        <taxon>Meloidogynidae</taxon>
        <taxon>Meloidogyninae</taxon>
        <taxon>Meloidogyne</taxon>
    </lineage>
</organism>
<comment type="caution">
    <text evidence="1">The sequence shown here is derived from an EMBL/GenBank/DDBJ whole genome shotgun (WGS) entry which is preliminary data.</text>
</comment>
<name>A0A6V7W0U3_MELEN</name>
<proteinExistence type="predicted"/>
<gene>
    <name evidence="1" type="ORF">MENT_LOCUS32910</name>
</gene>
<dbReference type="AlphaFoldDB" id="A0A6V7W0U3"/>
<protein>
    <submittedName>
        <fullName evidence="1">Uncharacterized protein</fullName>
    </submittedName>
</protein>
<accession>A0A6V7W0U3</accession>
<evidence type="ECO:0000313" key="1">
    <source>
        <dbReference type="EMBL" id="CAD2180807.1"/>
    </source>
</evidence>
<sequence length="52" mass="6179">MTVITEYLTDSHQRKVIFRGVMRIVIIHTNLGNLKFLQKLTTMKKIMLKNFN</sequence>
<evidence type="ECO:0000313" key="2">
    <source>
        <dbReference type="Proteomes" id="UP000580250"/>
    </source>
</evidence>